<dbReference type="InterPro" id="IPR018449">
    <property type="entry name" value="NIL_domain"/>
</dbReference>
<evidence type="ECO:0000313" key="2">
    <source>
        <dbReference type="EMBL" id="UXE64334.1"/>
    </source>
</evidence>
<sequence length="102" mass="11461">MSINTLNPNVMESDRLISIIQNRIRIQIPSQYQQEPIISQLASNYHLEISILAAMLGANGEGNGWFDLLLTGSVTDINNGLDYLTQLGIEILDKSDQETDRW</sequence>
<dbReference type="InterPro" id="IPR045865">
    <property type="entry name" value="ACT-like_dom_sf"/>
</dbReference>
<feature type="domain" description="NIL" evidence="1">
    <location>
        <begin position="20"/>
        <end position="92"/>
    </location>
</feature>
<name>A0A977L2F1_9CYAN</name>
<dbReference type="EMBL" id="CP073041">
    <property type="protein sequence ID" value="UXE64334.1"/>
    <property type="molecule type" value="Genomic_DNA"/>
</dbReference>
<reference evidence="2" key="1">
    <citation type="submission" date="2021-04" db="EMBL/GenBank/DDBJ databases">
        <title>Genome sequence of Woronichinia naegeliana from Washington state freshwater lake bloom.</title>
        <authorList>
            <person name="Dreher T.W."/>
        </authorList>
    </citation>
    <scope>NUCLEOTIDE SEQUENCE</scope>
    <source>
        <strain evidence="2">WA131</strain>
    </source>
</reference>
<gene>
    <name evidence="2" type="ORF">KA717_18750</name>
</gene>
<dbReference type="SMART" id="SM00930">
    <property type="entry name" value="NIL"/>
    <property type="match status" value="1"/>
</dbReference>
<dbReference type="SUPFAM" id="SSF55021">
    <property type="entry name" value="ACT-like"/>
    <property type="match status" value="1"/>
</dbReference>
<protein>
    <submittedName>
        <fullName evidence="2">NIL domain-containing protein</fullName>
    </submittedName>
</protein>
<dbReference type="AlphaFoldDB" id="A0A977L2F1"/>
<dbReference type="KEGG" id="wna:KA717_18750"/>
<organism evidence="2">
    <name type="scientific">Woronichinia naegeliana WA131</name>
    <dbReference type="NCBI Taxonomy" id="2824559"/>
    <lineage>
        <taxon>Bacteria</taxon>
        <taxon>Bacillati</taxon>
        <taxon>Cyanobacteriota</taxon>
        <taxon>Cyanophyceae</taxon>
        <taxon>Synechococcales</taxon>
        <taxon>Coelosphaeriaceae</taxon>
        <taxon>Woronichinia</taxon>
    </lineage>
</organism>
<evidence type="ECO:0000259" key="1">
    <source>
        <dbReference type="SMART" id="SM00930"/>
    </source>
</evidence>
<dbReference type="Pfam" id="PF09383">
    <property type="entry name" value="NIL"/>
    <property type="match status" value="1"/>
</dbReference>
<dbReference type="Gene3D" id="3.30.70.260">
    <property type="match status" value="1"/>
</dbReference>
<proteinExistence type="predicted"/>
<accession>A0A977L2F1</accession>
<dbReference type="Proteomes" id="UP001065613">
    <property type="component" value="Chromosome"/>
</dbReference>